<evidence type="ECO:0000259" key="3">
    <source>
        <dbReference type="Pfam" id="PF05699"/>
    </source>
</evidence>
<evidence type="ECO:0000313" key="4">
    <source>
        <dbReference type="Proteomes" id="UP000087171"/>
    </source>
</evidence>
<evidence type="ECO:0000256" key="1">
    <source>
        <dbReference type="SAM" id="MobiDB-lite"/>
    </source>
</evidence>
<reference evidence="5" key="2">
    <citation type="submission" date="2025-08" db="UniProtKB">
        <authorList>
            <consortium name="RefSeq"/>
        </authorList>
    </citation>
    <scope>IDENTIFICATION</scope>
    <source>
        <tissue evidence="5">Etiolated seedlings</tissue>
    </source>
</reference>
<reference evidence="4" key="1">
    <citation type="journal article" date="2013" name="Nat. Biotechnol.">
        <title>Draft genome sequence of chickpea (Cicer arietinum) provides a resource for trait improvement.</title>
        <authorList>
            <person name="Varshney R.K."/>
            <person name="Song C."/>
            <person name="Saxena R.K."/>
            <person name="Azam S."/>
            <person name="Yu S."/>
            <person name="Sharpe A.G."/>
            <person name="Cannon S."/>
            <person name="Baek J."/>
            <person name="Rosen B.D."/>
            <person name="Tar'an B."/>
            <person name="Millan T."/>
            <person name="Zhang X."/>
            <person name="Ramsay L.D."/>
            <person name="Iwata A."/>
            <person name="Wang Y."/>
            <person name="Nelson W."/>
            <person name="Farmer A.D."/>
            <person name="Gaur P.M."/>
            <person name="Soderlund C."/>
            <person name="Penmetsa R.V."/>
            <person name="Xu C."/>
            <person name="Bharti A.K."/>
            <person name="He W."/>
            <person name="Winter P."/>
            <person name="Zhao S."/>
            <person name="Hane J.K."/>
            <person name="Carrasquilla-Garcia N."/>
            <person name="Condie J.A."/>
            <person name="Upadhyaya H.D."/>
            <person name="Luo M.C."/>
            <person name="Thudi M."/>
            <person name="Gowda C.L."/>
            <person name="Singh N.P."/>
            <person name="Lichtenzveig J."/>
            <person name="Gali K.K."/>
            <person name="Rubio J."/>
            <person name="Nadarajan N."/>
            <person name="Dolezel J."/>
            <person name="Bansal K.C."/>
            <person name="Xu X."/>
            <person name="Edwards D."/>
            <person name="Zhang G."/>
            <person name="Kahl G."/>
            <person name="Gil J."/>
            <person name="Singh K.B."/>
            <person name="Datta S.K."/>
            <person name="Jackson S.A."/>
            <person name="Wang J."/>
            <person name="Cook D.R."/>
        </authorList>
    </citation>
    <scope>NUCLEOTIDE SEQUENCE [LARGE SCALE GENOMIC DNA]</scope>
    <source>
        <strain evidence="4">cv. CDC Frontier</strain>
    </source>
</reference>
<name>A0A1S3E5Y1_CICAR</name>
<dbReference type="Proteomes" id="UP000087171">
    <property type="component" value="Chromosome Ca5"/>
</dbReference>
<protein>
    <submittedName>
        <fullName evidence="5">Uncharacterized protein LOC105852116</fullName>
    </submittedName>
</protein>
<dbReference type="Pfam" id="PF05699">
    <property type="entry name" value="Dimer_Tnp_hAT"/>
    <property type="match status" value="1"/>
</dbReference>
<dbReference type="OrthoDB" id="1937290at2759"/>
<feature type="compositionally biased region" description="Polar residues" evidence="1">
    <location>
        <begin position="31"/>
        <end position="51"/>
    </location>
</feature>
<feature type="region of interest" description="Disordered" evidence="1">
    <location>
        <begin position="1"/>
        <end position="58"/>
    </location>
</feature>
<dbReference type="InterPro" id="IPR007021">
    <property type="entry name" value="DUF659"/>
</dbReference>
<dbReference type="STRING" id="3827.A0A1S3E5Y1"/>
<feature type="compositionally biased region" description="Low complexity" evidence="1">
    <location>
        <begin position="13"/>
        <end position="23"/>
    </location>
</feature>
<dbReference type="Pfam" id="PF04937">
    <property type="entry name" value="DUF659"/>
    <property type="match status" value="1"/>
</dbReference>
<dbReference type="PANTHER" id="PTHR32166:SF81">
    <property type="entry name" value="OS06G0658400 PROTEIN"/>
    <property type="match status" value="1"/>
</dbReference>
<dbReference type="KEGG" id="cam:105852116"/>
<dbReference type="InterPro" id="IPR012337">
    <property type="entry name" value="RNaseH-like_sf"/>
</dbReference>
<feature type="domain" description="HAT C-terminal dimerisation" evidence="3">
    <location>
        <begin position="597"/>
        <end position="664"/>
    </location>
</feature>
<organism evidence="4 5">
    <name type="scientific">Cicer arietinum</name>
    <name type="common">Chickpea</name>
    <name type="synonym">Garbanzo</name>
    <dbReference type="NCBI Taxonomy" id="3827"/>
    <lineage>
        <taxon>Eukaryota</taxon>
        <taxon>Viridiplantae</taxon>
        <taxon>Streptophyta</taxon>
        <taxon>Embryophyta</taxon>
        <taxon>Tracheophyta</taxon>
        <taxon>Spermatophyta</taxon>
        <taxon>Magnoliopsida</taxon>
        <taxon>eudicotyledons</taxon>
        <taxon>Gunneridae</taxon>
        <taxon>Pentapetalae</taxon>
        <taxon>rosids</taxon>
        <taxon>fabids</taxon>
        <taxon>Fabales</taxon>
        <taxon>Fabaceae</taxon>
        <taxon>Papilionoideae</taxon>
        <taxon>50 kb inversion clade</taxon>
        <taxon>NPAAA clade</taxon>
        <taxon>Hologalegina</taxon>
        <taxon>IRL clade</taxon>
        <taxon>Cicereae</taxon>
        <taxon>Cicer</taxon>
    </lineage>
</organism>
<dbReference type="PANTHER" id="PTHR32166">
    <property type="entry name" value="OSJNBA0013A04.12 PROTEIN"/>
    <property type="match status" value="1"/>
</dbReference>
<accession>A0A1S3E5Y1</accession>
<dbReference type="SUPFAM" id="SSF53098">
    <property type="entry name" value="Ribonuclease H-like"/>
    <property type="match status" value="1"/>
</dbReference>
<proteinExistence type="predicted"/>
<dbReference type="GO" id="GO:0046983">
    <property type="term" value="F:protein dimerization activity"/>
    <property type="evidence" value="ECO:0007669"/>
    <property type="project" value="InterPro"/>
</dbReference>
<feature type="domain" description="DUF659" evidence="2">
    <location>
        <begin position="207"/>
        <end position="359"/>
    </location>
</feature>
<dbReference type="GeneID" id="105852116"/>
<keyword evidence="4" id="KW-1185">Reference proteome</keyword>
<evidence type="ECO:0000313" key="5">
    <source>
        <dbReference type="RefSeq" id="XP_012571185.1"/>
    </source>
</evidence>
<dbReference type="AlphaFoldDB" id="A0A1S3E5Y1"/>
<dbReference type="RefSeq" id="XP_012571185.1">
    <property type="nucleotide sequence ID" value="XM_012715731.1"/>
</dbReference>
<gene>
    <name evidence="5" type="primary">LOC105852116</name>
</gene>
<dbReference type="InterPro" id="IPR008906">
    <property type="entry name" value="HATC_C_dom"/>
</dbReference>
<sequence length="733" mass="83208">MVFGKKRIHEIPSSDSDSDQNSASDEEIPQSLPQPKVKNSSTQSHSTNETTKPPLAQEVIYTGVTGKNPGGTKNWTCKHCRNSFKSTYTRIHYHFFGAPQGKSCGIQRCAALLNDRETYERIRKKVQEAEESGVTPSLKCSTLKKKEKGACSKSLEEAFQLLGRDAVDMKVMKGLCANGIPFNVLRNPQFVEMVMAINNGPKGYKPPSSEKARTVLLDECKRHIDKDLAPIKDTWFHQGVSIVLDGWSNVKHMPLINVLAVNSRVAMFLYADDFSGVEKTGVAIAEYLIKAIEEIGPSNVLQVVTDNAANCKAAGKEIQKVYKHIFWSPCVVHTLNLIFKDFVESFEWLRNTYKQGKTIVKYIINHSQVLAMYRANSKLELLKVAKTRFASHYILLKRLLVCREALATTVVLNSWKEWIKQGDENTRKIGALVAETIGSDFFWEEVEHVVKITKPIYHLIKFADGEGPKMGEFYEKMDSMLGEIQEIMKTNKYANCYSELEKIITARWTKMNYTIHCLGFALTPRFYDTHYLSTPAPGGIARKAPNQDKEVVTAVMQAFEKISENAEEQKLLRDQFAIFHTKKGIYAMSAAQLDAVTMDSIDWWSMYGSETPELAEVVKKVLSQPISSSSAERTWSTYSYIHNVKRNRLNCARADKLVYIHSNIRLQSRFSDSYKNGPFIKWDMNHDDTCLEESFVVLQDLSWELDEEMDEGVDDQRNVLRGASIKRGKKNKN</sequence>
<evidence type="ECO:0000259" key="2">
    <source>
        <dbReference type="Pfam" id="PF04937"/>
    </source>
</evidence>